<feature type="compositionally biased region" description="Polar residues" evidence="1">
    <location>
        <begin position="31"/>
        <end position="48"/>
    </location>
</feature>
<comment type="caution">
    <text evidence="2">The sequence shown here is derived from an EMBL/GenBank/DDBJ whole genome shotgun (WGS) entry which is preliminary data.</text>
</comment>
<evidence type="ECO:0000313" key="3">
    <source>
        <dbReference type="Proteomes" id="UP000593571"/>
    </source>
</evidence>
<proteinExistence type="predicted"/>
<dbReference type="Proteomes" id="UP000593571">
    <property type="component" value="Unassembled WGS sequence"/>
</dbReference>
<organism evidence="2 3">
    <name type="scientific">Rousettus aegyptiacus</name>
    <name type="common">Egyptian fruit bat</name>
    <name type="synonym">Pteropus aegyptiacus</name>
    <dbReference type="NCBI Taxonomy" id="9407"/>
    <lineage>
        <taxon>Eukaryota</taxon>
        <taxon>Metazoa</taxon>
        <taxon>Chordata</taxon>
        <taxon>Craniata</taxon>
        <taxon>Vertebrata</taxon>
        <taxon>Euteleostomi</taxon>
        <taxon>Mammalia</taxon>
        <taxon>Eutheria</taxon>
        <taxon>Laurasiatheria</taxon>
        <taxon>Chiroptera</taxon>
        <taxon>Yinpterochiroptera</taxon>
        <taxon>Pteropodoidea</taxon>
        <taxon>Pteropodidae</taxon>
        <taxon>Rousettinae</taxon>
        <taxon>Rousettus</taxon>
    </lineage>
</organism>
<protein>
    <submittedName>
        <fullName evidence="2">Coronin 2A</fullName>
    </submittedName>
</protein>
<gene>
    <name evidence="2" type="ORF">HJG63_003226</name>
</gene>
<dbReference type="EMBL" id="JACASE010000003">
    <property type="protein sequence ID" value="KAF6483819.1"/>
    <property type="molecule type" value="Genomic_DNA"/>
</dbReference>
<sequence>MVGGHSLCWRKRRQGGRQNTRWRRRKPGSQMALTSSNAPHQRQRTSYYRCSIGNKKKSEGSGSW</sequence>
<dbReference type="AlphaFoldDB" id="A0A7J8II80"/>
<reference evidence="2 3" key="1">
    <citation type="journal article" date="2020" name="Nature">
        <title>Six reference-quality genomes reveal evolution of bat adaptations.</title>
        <authorList>
            <person name="Jebb D."/>
            <person name="Huang Z."/>
            <person name="Pippel M."/>
            <person name="Hughes G.M."/>
            <person name="Lavrichenko K."/>
            <person name="Devanna P."/>
            <person name="Winkler S."/>
            <person name="Jermiin L.S."/>
            <person name="Skirmuntt E.C."/>
            <person name="Katzourakis A."/>
            <person name="Burkitt-Gray L."/>
            <person name="Ray D.A."/>
            <person name="Sullivan K.A.M."/>
            <person name="Roscito J.G."/>
            <person name="Kirilenko B.M."/>
            <person name="Davalos L.M."/>
            <person name="Corthals A.P."/>
            <person name="Power M.L."/>
            <person name="Jones G."/>
            <person name="Ransome R.D."/>
            <person name="Dechmann D.K.N."/>
            <person name="Locatelli A.G."/>
            <person name="Puechmaille S.J."/>
            <person name="Fedrigo O."/>
            <person name="Jarvis E.D."/>
            <person name="Hiller M."/>
            <person name="Vernes S.C."/>
            <person name="Myers E.W."/>
            <person name="Teeling E.C."/>
        </authorList>
    </citation>
    <scope>NUCLEOTIDE SEQUENCE [LARGE SCALE GENOMIC DNA]</scope>
    <source>
        <strain evidence="2">MRouAeg1</strain>
        <tissue evidence="2">Muscle</tissue>
    </source>
</reference>
<feature type="region of interest" description="Disordered" evidence="1">
    <location>
        <begin position="1"/>
        <end position="64"/>
    </location>
</feature>
<keyword evidence="3" id="KW-1185">Reference proteome</keyword>
<feature type="compositionally biased region" description="Basic residues" evidence="1">
    <location>
        <begin position="8"/>
        <end position="27"/>
    </location>
</feature>
<evidence type="ECO:0000256" key="1">
    <source>
        <dbReference type="SAM" id="MobiDB-lite"/>
    </source>
</evidence>
<accession>A0A7J8II80</accession>
<evidence type="ECO:0000313" key="2">
    <source>
        <dbReference type="EMBL" id="KAF6483819.1"/>
    </source>
</evidence>
<name>A0A7J8II80_ROUAE</name>